<evidence type="ECO:0000256" key="10">
    <source>
        <dbReference type="ARBA" id="ARBA00022840"/>
    </source>
</evidence>
<dbReference type="NCBIfam" id="TIGR00657">
    <property type="entry name" value="asp_kinases"/>
    <property type="match status" value="1"/>
</dbReference>
<keyword evidence="12" id="KW-0457">Lysine biosynthesis</keyword>
<dbReference type="PANTHER" id="PTHR21499">
    <property type="entry name" value="ASPARTATE KINASE"/>
    <property type="match status" value="1"/>
</dbReference>
<dbReference type="SUPFAM" id="SSF53633">
    <property type="entry name" value="Carbamate kinase-like"/>
    <property type="match status" value="1"/>
</dbReference>
<evidence type="ECO:0000256" key="3">
    <source>
        <dbReference type="ARBA" id="ARBA00004986"/>
    </source>
</evidence>
<evidence type="ECO:0000256" key="7">
    <source>
        <dbReference type="ARBA" id="ARBA00022679"/>
    </source>
</evidence>
<keyword evidence="18" id="KW-1185">Reference proteome</keyword>
<name>A0ABW4HQS9_9BACI</name>
<dbReference type="SUPFAM" id="SSF55021">
    <property type="entry name" value="ACT-like"/>
    <property type="match status" value="2"/>
</dbReference>
<gene>
    <name evidence="17" type="primary">dapG</name>
    <name evidence="17" type="ORF">ACFSBH_08760</name>
</gene>
<feature type="domain" description="ACT" evidence="16">
    <location>
        <begin position="344"/>
        <end position="410"/>
    </location>
</feature>
<keyword evidence="11" id="KW-0220">Diaminopimelate biosynthesis</keyword>
<evidence type="ECO:0000256" key="2">
    <source>
        <dbReference type="ARBA" id="ARBA00004766"/>
    </source>
</evidence>
<dbReference type="PANTHER" id="PTHR21499:SF3">
    <property type="entry name" value="ASPARTOKINASE"/>
    <property type="match status" value="1"/>
</dbReference>
<dbReference type="PIRSF" id="PIRSF000726">
    <property type="entry name" value="Asp_kin"/>
    <property type="match status" value="1"/>
</dbReference>
<dbReference type="InterPro" id="IPR045865">
    <property type="entry name" value="ACT-like_dom_sf"/>
</dbReference>
<sequence>MQIVVQKFGGTSLQSKKIRKHVIYHVKNALETQNKVIVVVSALGKQPTPYATDSLLGLVNYPHTKSSDRELDLLLSCGEIISAVVVANELKEAGVNAAAFTGAQAGIITSDTHTNAKIKSVNPKRILQALDTHDCIVVAGFQGETESGDITTIGRGGSDTTAAALAVATGAVKAEIFTDVDGIMTADPKIVSSARVLPNCTYTETCNLAYQGAKVIHPQAVEIAMQAKLPLHVRSTSKRFKGTLISSKRALQKSAKIEDKPITGIAHLAGIAQVKISKRANPTYSMTEIFKALAAHGISIDFVNLSPNQIAFTLPVSILSHAKQIFKKLNIHAEVTEDCAKVAAVGAGMSGMPGILAKVVSALARKDIQILQAADSHTTIWVLVHENNLATAVNALHDTFSLSEEIPIYR</sequence>
<evidence type="ECO:0000256" key="1">
    <source>
        <dbReference type="ARBA" id="ARBA00003121"/>
    </source>
</evidence>
<evidence type="ECO:0000256" key="4">
    <source>
        <dbReference type="ARBA" id="ARBA00005139"/>
    </source>
</evidence>
<comment type="pathway">
    <text evidence="2 15">Amino-acid biosynthesis; L-lysine biosynthesis via DAP pathway; (S)-tetrahydrodipicolinate from L-aspartate: step 1/4.</text>
</comment>
<accession>A0ABW4HQS9</accession>
<evidence type="ECO:0000256" key="12">
    <source>
        <dbReference type="ARBA" id="ARBA00023154"/>
    </source>
</evidence>
<keyword evidence="6 15" id="KW-0028">Amino-acid biosynthesis</keyword>
<comment type="catalytic activity">
    <reaction evidence="13 14">
        <text>L-aspartate + ATP = 4-phospho-L-aspartate + ADP</text>
        <dbReference type="Rhea" id="RHEA:23776"/>
        <dbReference type="ChEBI" id="CHEBI:29991"/>
        <dbReference type="ChEBI" id="CHEBI:30616"/>
        <dbReference type="ChEBI" id="CHEBI:57535"/>
        <dbReference type="ChEBI" id="CHEBI:456216"/>
        <dbReference type="EC" id="2.7.2.4"/>
    </reaction>
</comment>
<evidence type="ECO:0000256" key="14">
    <source>
        <dbReference type="RuleBase" id="RU003448"/>
    </source>
</evidence>
<protein>
    <recommendedName>
        <fullName evidence="14">Aspartokinase</fullName>
        <ecNumber evidence="14">2.7.2.4</ecNumber>
    </recommendedName>
</protein>
<keyword evidence="10" id="KW-0067">ATP-binding</keyword>
<dbReference type="NCBIfam" id="TIGR00656">
    <property type="entry name" value="asp_kin_monofn"/>
    <property type="match status" value="1"/>
</dbReference>
<dbReference type="GO" id="GO:0004072">
    <property type="term" value="F:aspartate kinase activity"/>
    <property type="evidence" value="ECO:0007669"/>
    <property type="project" value="UniProtKB-EC"/>
</dbReference>
<keyword evidence="9 14" id="KW-0418">Kinase</keyword>
<evidence type="ECO:0000256" key="6">
    <source>
        <dbReference type="ARBA" id="ARBA00022605"/>
    </source>
</evidence>
<dbReference type="Proteomes" id="UP001597221">
    <property type="component" value="Unassembled WGS sequence"/>
</dbReference>
<evidence type="ECO:0000256" key="13">
    <source>
        <dbReference type="ARBA" id="ARBA00047872"/>
    </source>
</evidence>
<comment type="pathway">
    <text evidence="4 15">Amino-acid biosynthesis; L-threonine biosynthesis; L-threonine from L-aspartate: step 1/5.</text>
</comment>
<dbReference type="InterPro" id="IPR018042">
    <property type="entry name" value="Aspartate_kinase_CS"/>
</dbReference>
<evidence type="ECO:0000256" key="8">
    <source>
        <dbReference type="ARBA" id="ARBA00022741"/>
    </source>
</evidence>
<comment type="similarity">
    <text evidence="5 14">Belongs to the aspartokinase family.</text>
</comment>
<dbReference type="EC" id="2.7.2.4" evidence="14"/>
<dbReference type="InterPro" id="IPR001341">
    <property type="entry name" value="Asp_kinase"/>
</dbReference>
<dbReference type="PROSITE" id="PS00324">
    <property type="entry name" value="ASPARTOKINASE"/>
    <property type="match status" value="1"/>
</dbReference>
<dbReference type="InterPro" id="IPR005260">
    <property type="entry name" value="Asp_kin_monofn"/>
</dbReference>
<dbReference type="InterPro" id="IPR001048">
    <property type="entry name" value="Asp/Glu/Uridylate_kinase"/>
</dbReference>
<keyword evidence="7 14" id="KW-0808">Transferase</keyword>
<reference evidence="18" key="1">
    <citation type="journal article" date="2019" name="Int. J. Syst. Evol. Microbiol.">
        <title>The Global Catalogue of Microorganisms (GCM) 10K type strain sequencing project: providing services to taxonomists for standard genome sequencing and annotation.</title>
        <authorList>
            <consortium name="The Broad Institute Genomics Platform"/>
            <consortium name="The Broad Institute Genome Sequencing Center for Infectious Disease"/>
            <person name="Wu L."/>
            <person name="Ma J."/>
        </authorList>
    </citation>
    <scope>NUCLEOTIDE SEQUENCE [LARGE SCALE GENOMIC DNA]</scope>
    <source>
        <strain evidence="18">CGMCC 1.12376</strain>
    </source>
</reference>
<dbReference type="Pfam" id="PF00696">
    <property type="entry name" value="AA_kinase"/>
    <property type="match status" value="1"/>
</dbReference>
<organism evidence="17 18">
    <name type="scientific">Oceanobacillus luteolus</name>
    <dbReference type="NCBI Taxonomy" id="1274358"/>
    <lineage>
        <taxon>Bacteria</taxon>
        <taxon>Bacillati</taxon>
        <taxon>Bacillota</taxon>
        <taxon>Bacilli</taxon>
        <taxon>Bacillales</taxon>
        <taxon>Bacillaceae</taxon>
        <taxon>Oceanobacillus</taxon>
    </lineage>
</organism>
<evidence type="ECO:0000256" key="15">
    <source>
        <dbReference type="RuleBase" id="RU004249"/>
    </source>
</evidence>
<evidence type="ECO:0000256" key="9">
    <source>
        <dbReference type="ARBA" id="ARBA00022777"/>
    </source>
</evidence>
<dbReference type="NCBIfam" id="NF006068">
    <property type="entry name" value="PRK08210.1"/>
    <property type="match status" value="1"/>
</dbReference>
<dbReference type="RefSeq" id="WP_251510635.1">
    <property type="nucleotide sequence ID" value="NZ_JAMBON010000001.1"/>
</dbReference>
<evidence type="ECO:0000313" key="17">
    <source>
        <dbReference type="EMBL" id="MFD1607743.1"/>
    </source>
</evidence>
<evidence type="ECO:0000256" key="5">
    <source>
        <dbReference type="ARBA" id="ARBA00010122"/>
    </source>
</evidence>
<evidence type="ECO:0000259" key="16">
    <source>
        <dbReference type="PROSITE" id="PS51671"/>
    </source>
</evidence>
<comment type="pathway">
    <text evidence="3 15">Amino-acid biosynthesis; L-methionine biosynthesis via de novo pathway; L-homoserine from L-aspartate: step 1/3.</text>
</comment>
<dbReference type="InterPro" id="IPR002912">
    <property type="entry name" value="ACT_dom"/>
</dbReference>
<dbReference type="Gene3D" id="3.40.1160.10">
    <property type="entry name" value="Acetylglutamate kinase-like"/>
    <property type="match status" value="1"/>
</dbReference>
<dbReference type="PROSITE" id="PS51671">
    <property type="entry name" value="ACT"/>
    <property type="match status" value="1"/>
</dbReference>
<keyword evidence="8" id="KW-0547">Nucleotide-binding</keyword>
<dbReference type="EMBL" id="JBHUDE010000040">
    <property type="protein sequence ID" value="MFD1607743.1"/>
    <property type="molecule type" value="Genomic_DNA"/>
</dbReference>
<evidence type="ECO:0000256" key="11">
    <source>
        <dbReference type="ARBA" id="ARBA00022915"/>
    </source>
</evidence>
<dbReference type="InterPro" id="IPR027795">
    <property type="entry name" value="CASTOR_ACT_dom"/>
</dbReference>
<evidence type="ECO:0000313" key="18">
    <source>
        <dbReference type="Proteomes" id="UP001597221"/>
    </source>
</evidence>
<dbReference type="InterPro" id="IPR036393">
    <property type="entry name" value="AceGlu_kinase-like_sf"/>
</dbReference>
<proteinExistence type="inferred from homology"/>
<dbReference type="Gene3D" id="3.30.2130.10">
    <property type="entry name" value="VC0802-like"/>
    <property type="match status" value="1"/>
</dbReference>
<dbReference type="Pfam" id="PF13840">
    <property type="entry name" value="ACT_7"/>
    <property type="match status" value="1"/>
</dbReference>
<comment type="function">
    <text evidence="1">Catalyzes the phosphorylation of the beta-carboxyl group of aspartic acid with ATP to yield 4-phospho-L-aspartate, which is involved in the branched biosynthetic pathway leading to the biosynthesis of amino acids threonine, isoleucine and methionine.</text>
</comment>
<comment type="caution">
    <text evidence="17">The sequence shown here is derived from an EMBL/GenBank/DDBJ whole genome shotgun (WGS) entry which is preliminary data.</text>
</comment>